<feature type="domain" description="O-methyltransferase dimerisation" evidence="5">
    <location>
        <begin position="33"/>
        <end position="98"/>
    </location>
</feature>
<dbReference type="InterPro" id="IPR036388">
    <property type="entry name" value="WH-like_DNA-bd_sf"/>
</dbReference>
<evidence type="ECO:0000259" key="4">
    <source>
        <dbReference type="Pfam" id="PF00891"/>
    </source>
</evidence>
<dbReference type="Pfam" id="PF08100">
    <property type="entry name" value="Dimerisation"/>
    <property type="match status" value="1"/>
</dbReference>
<sequence>MPETPNKVGHFEVDLPPEKQVLALFAAKWTLGALRALVEAKVPDVLARGPRTAAEIGAETGTRADTLYRLLRAVAAAGILTEGADGRFALTTASTGLVSGAPDGIRDMFLFASDPMLWRPYENVAHSLRTGRPSFEEAFGMSFYEYTKANPAGGAVLDRAMQQNQYPATDVIFERFDFGRFGRIADVGGGRGQFLAEILRRHPHCTGVLADQPQTVADAKATFEDEDVAGRVTIVPTDFFVEVPGGCDAYFIKHTLHNWDDDKAELILRRIREAIGDDRDARLLIVDQLLRGPGEWDIGKLIDVEALAVLGGRERGLDEWNRIAGAAGFAIANEPVPGNIALLEYRPV</sequence>
<dbReference type="SUPFAM" id="SSF46785">
    <property type="entry name" value="Winged helix' DNA-binding domain"/>
    <property type="match status" value="1"/>
</dbReference>
<dbReference type="GO" id="GO:0032259">
    <property type="term" value="P:methylation"/>
    <property type="evidence" value="ECO:0007669"/>
    <property type="project" value="UniProtKB-KW"/>
</dbReference>
<dbReference type="PIRSF" id="PIRSF005739">
    <property type="entry name" value="O-mtase"/>
    <property type="match status" value="1"/>
</dbReference>
<evidence type="ECO:0000256" key="1">
    <source>
        <dbReference type="ARBA" id="ARBA00022603"/>
    </source>
</evidence>
<reference evidence="7" key="1">
    <citation type="journal article" date="2019" name="Int. J. Syst. Evol. Microbiol.">
        <title>The Global Catalogue of Microorganisms (GCM) 10K type strain sequencing project: providing services to taxonomists for standard genome sequencing and annotation.</title>
        <authorList>
            <consortium name="The Broad Institute Genomics Platform"/>
            <consortium name="The Broad Institute Genome Sequencing Center for Infectious Disease"/>
            <person name="Wu L."/>
            <person name="Ma J."/>
        </authorList>
    </citation>
    <scope>NUCLEOTIDE SEQUENCE [LARGE SCALE GENOMIC DNA]</scope>
    <source>
        <strain evidence="7">JCM 17938</strain>
    </source>
</reference>
<dbReference type="PANTHER" id="PTHR43712:SF2">
    <property type="entry name" value="O-METHYLTRANSFERASE CICE"/>
    <property type="match status" value="1"/>
</dbReference>
<comment type="caution">
    <text evidence="6">The sequence shown here is derived from an EMBL/GenBank/DDBJ whole genome shotgun (WGS) entry which is preliminary data.</text>
</comment>
<dbReference type="InterPro" id="IPR001077">
    <property type="entry name" value="COMT_C"/>
</dbReference>
<dbReference type="Pfam" id="PF00891">
    <property type="entry name" value="Methyltransf_2"/>
    <property type="match status" value="1"/>
</dbReference>
<keyword evidence="1 6" id="KW-0489">Methyltransferase</keyword>
<evidence type="ECO:0000259" key="5">
    <source>
        <dbReference type="Pfam" id="PF08100"/>
    </source>
</evidence>
<evidence type="ECO:0000313" key="7">
    <source>
        <dbReference type="Proteomes" id="UP001500212"/>
    </source>
</evidence>
<name>A0ABP8TMP0_9ACTN</name>
<keyword evidence="7" id="KW-1185">Reference proteome</keyword>
<dbReference type="PANTHER" id="PTHR43712">
    <property type="entry name" value="PUTATIVE (AFU_ORTHOLOGUE AFUA_4G14580)-RELATED"/>
    <property type="match status" value="1"/>
</dbReference>
<protein>
    <submittedName>
        <fullName evidence="6">Methyltransferase</fullName>
    </submittedName>
</protein>
<evidence type="ECO:0000256" key="2">
    <source>
        <dbReference type="ARBA" id="ARBA00022679"/>
    </source>
</evidence>
<organism evidence="6 7">
    <name type="scientific">Actinoallomurus liliacearum</name>
    <dbReference type="NCBI Taxonomy" id="1080073"/>
    <lineage>
        <taxon>Bacteria</taxon>
        <taxon>Bacillati</taxon>
        <taxon>Actinomycetota</taxon>
        <taxon>Actinomycetes</taxon>
        <taxon>Streptosporangiales</taxon>
        <taxon>Thermomonosporaceae</taxon>
        <taxon>Actinoallomurus</taxon>
    </lineage>
</organism>
<dbReference type="Gene3D" id="1.10.10.10">
    <property type="entry name" value="Winged helix-like DNA-binding domain superfamily/Winged helix DNA-binding domain"/>
    <property type="match status" value="1"/>
</dbReference>
<dbReference type="Proteomes" id="UP001500212">
    <property type="component" value="Unassembled WGS sequence"/>
</dbReference>
<evidence type="ECO:0000256" key="3">
    <source>
        <dbReference type="ARBA" id="ARBA00022691"/>
    </source>
</evidence>
<dbReference type="GO" id="GO:0008168">
    <property type="term" value="F:methyltransferase activity"/>
    <property type="evidence" value="ECO:0007669"/>
    <property type="project" value="UniProtKB-KW"/>
</dbReference>
<keyword evidence="3" id="KW-0949">S-adenosyl-L-methionine</keyword>
<proteinExistence type="predicted"/>
<dbReference type="Gene3D" id="3.40.50.150">
    <property type="entry name" value="Vaccinia Virus protein VP39"/>
    <property type="match status" value="1"/>
</dbReference>
<dbReference type="InterPro" id="IPR016461">
    <property type="entry name" value="COMT-like"/>
</dbReference>
<dbReference type="RefSeq" id="WP_345359528.1">
    <property type="nucleotide sequence ID" value="NZ_BAABHJ010000019.1"/>
</dbReference>
<dbReference type="InterPro" id="IPR036390">
    <property type="entry name" value="WH_DNA-bd_sf"/>
</dbReference>
<evidence type="ECO:0000313" key="6">
    <source>
        <dbReference type="EMBL" id="GAA4612090.1"/>
    </source>
</evidence>
<dbReference type="InterPro" id="IPR029063">
    <property type="entry name" value="SAM-dependent_MTases_sf"/>
</dbReference>
<feature type="domain" description="O-methyltransferase C-terminal" evidence="4">
    <location>
        <begin position="121"/>
        <end position="330"/>
    </location>
</feature>
<dbReference type="SUPFAM" id="SSF53335">
    <property type="entry name" value="S-adenosyl-L-methionine-dependent methyltransferases"/>
    <property type="match status" value="1"/>
</dbReference>
<gene>
    <name evidence="6" type="ORF">GCM10023195_51610</name>
</gene>
<dbReference type="Gene3D" id="1.10.287.1350">
    <property type="match status" value="1"/>
</dbReference>
<keyword evidence="2" id="KW-0808">Transferase</keyword>
<dbReference type="PROSITE" id="PS51683">
    <property type="entry name" value="SAM_OMT_II"/>
    <property type="match status" value="1"/>
</dbReference>
<dbReference type="EMBL" id="BAABHJ010000019">
    <property type="protein sequence ID" value="GAA4612090.1"/>
    <property type="molecule type" value="Genomic_DNA"/>
</dbReference>
<accession>A0ABP8TMP0</accession>
<dbReference type="InterPro" id="IPR012967">
    <property type="entry name" value="COMT_dimerisation"/>
</dbReference>